<reference evidence="1 2" key="1">
    <citation type="submission" date="2005-07" db="EMBL/GenBank/DDBJ databases">
        <authorList>
            <person name="Mural R.J."/>
            <person name="Li P.W."/>
            <person name="Adams M.D."/>
            <person name="Amanatides P.G."/>
            <person name="Baden-Tillson H."/>
            <person name="Barnstead M."/>
            <person name="Chin S.H."/>
            <person name="Dew I."/>
            <person name="Evans C.A."/>
            <person name="Ferriera S."/>
            <person name="Flanigan M."/>
            <person name="Fosler C."/>
            <person name="Glodek A."/>
            <person name="Gu Z."/>
            <person name="Holt R.A."/>
            <person name="Jennings D."/>
            <person name="Kraft C.L."/>
            <person name="Lu F."/>
            <person name="Nguyen T."/>
            <person name="Nusskern D.R."/>
            <person name="Pfannkoch C.M."/>
            <person name="Sitter C."/>
            <person name="Sutton G.G."/>
            <person name="Venter J.C."/>
            <person name="Wang Z."/>
            <person name="Woodage T."/>
            <person name="Zheng X.H."/>
            <person name="Zhong F."/>
        </authorList>
    </citation>
    <scope>NUCLEOTIDE SEQUENCE [LARGE SCALE GENOMIC DNA]</scope>
    <source>
        <strain>BN</strain>
        <strain evidence="2">Sprague-Dawley</strain>
    </source>
</reference>
<protein>
    <submittedName>
        <fullName evidence="1">RCG35205</fullName>
    </submittedName>
</protein>
<accession>A6HLC0</accession>
<dbReference type="AlphaFoldDB" id="A6HLC0"/>
<proteinExistence type="predicted"/>
<sequence>MTSQAPPLSTANASRWTEQVPGICCMS</sequence>
<evidence type="ECO:0000313" key="1">
    <source>
        <dbReference type="EMBL" id="EDM06826.1"/>
    </source>
</evidence>
<dbReference type="EMBL" id="CH473948">
    <property type="protein sequence ID" value="EDM06826.1"/>
    <property type="molecule type" value="Genomic_DNA"/>
</dbReference>
<dbReference type="Proteomes" id="UP000234681">
    <property type="component" value="Chromosome 10"/>
</dbReference>
<evidence type="ECO:0000313" key="2">
    <source>
        <dbReference type="Proteomes" id="UP000234681"/>
    </source>
</evidence>
<organism evidence="1 2">
    <name type="scientific">Rattus norvegicus</name>
    <name type="common">Rat</name>
    <dbReference type="NCBI Taxonomy" id="10116"/>
    <lineage>
        <taxon>Eukaryota</taxon>
        <taxon>Metazoa</taxon>
        <taxon>Chordata</taxon>
        <taxon>Craniata</taxon>
        <taxon>Vertebrata</taxon>
        <taxon>Euteleostomi</taxon>
        <taxon>Mammalia</taxon>
        <taxon>Eutheria</taxon>
        <taxon>Euarchontoglires</taxon>
        <taxon>Glires</taxon>
        <taxon>Rodentia</taxon>
        <taxon>Myomorpha</taxon>
        <taxon>Muroidea</taxon>
        <taxon>Muridae</taxon>
        <taxon>Murinae</taxon>
        <taxon>Rattus</taxon>
    </lineage>
</organism>
<name>A6HLC0_RAT</name>
<gene>
    <name evidence="1" type="ORF">rCG_35205</name>
</gene>